<organism evidence="1 2">
    <name type="scientific">Catenovulum sediminis</name>
    <dbReference type="NCBI Taxonomy" id="1740262"/>
    <lineage>
        <taxon>Bacteria</taxon>
        <taxon>Pseudomonadati</taxon>
        <taxon>Pseudomonadota</taxon>
        <taxon>Gammaproteobacteria</taxon>
        <taxon>Alteromonadales</taxon>
        <taxon>Alteromonadaceae</taxon>
        <taxon>Catenovulum</taxon>
    </lineage>
</organism>
<comment type="caution">
    <text evidence="1">The sequence shown here is derived from an EMBL/GenBank/DDBJ whole genome shotgun (WGS) entry which is preliminary data.</text>
</comment>
<dbReference type="InterPro" id="IPR008554">
    <property type="entry name" value="Glutaredoxin-like"/>
</dbReference>
<dbReference type="Pfam" id="PF05768">
    <property type="entry name" value="Glrx-like"/>
    <property type="match status" value="1"/>
</dbReference>
<dbReference type="RefSeq" id="WP_350403027.1">
    <property type="nucleotide sequence ID" value="NZ_JBELOE010000280.1"/>
</dbReference>
<keyword evidence="2" id="KW-1185">Reference proteome</keyword>
<proteinExistence type="predicted"/>
<dbReference type="EMBL" id="JBELOE010000280">
    <property type="protein sequence ID" value="MER2494003.1"/>
    <property type="molecule type" value="Genomic_DNA"/>
</dbReference>
<name>A0ABV1RM35_9ALTE</name>
<dbReference type="InterPro" id="IPR036249">
    <property type="entry name" value="Thioredoxin-like_sf"/>
</dbReference>
<dbReference type="Proteomes" id="UP001467690">
    <property type="component" value="Unassembled WGS sequence"/>
</dbReference>
<gene>
    <name evidence="1" type="ORF">ABS311_19180</name>
</gene>
<dbReference type="Gene3D" id="3.40.30.10">
    <property type="entry name" value="Glutaredoxin"/>
    <property type="match status" value="1"/>
</dbReference>
<sequence>MSELLLYGTEGCHLCDYAEKVIQNVGLAEHVRHLDIAEDPALVAQFGTLIPVILDSSNNEFLSWPFDEQQLIKWLDN</sequence>
<dbReference type="SUPFAM" id="SSF52833">
    <property type="entry name" value="Thioredoxin-like"/>
    <property type="match status" value="1"/>
</dbReference>
<protein>
    <submittedName>
        <fullName evidence="1">Glutaredoxin family protein</fullName>
    </submittedName>
</protein>
<evidence type="ECO:0000313" key="1">
    <source>
        <dbReference type="EMBL" id="MER2494003.1"/>
    </source>
</evidence>
<reference evidence="1 2" key="1">
    <citation type="submission" date="2024-06" db="EMBL/GenBank/DDBJ databases">
        <authorList>
            <person name="Chen R.Y."/>
        </authorList>
    </citation>
    <scope>NUCLEOTIDE SEQUENCE [LARGE SCALE GENOMIC DNA]</scope>
    <source>
        <strain evidence="1 2">D2</strain>
    </source>
</reference>
<accession>A0ABV1RM35</accession>
<evidence type="ECO:0000313" key="2">
    <source>
        <dbReference type="Proteomes" id="UP001467690"/>
    </source>
</evidence>